<accession>A0ABX2DGH3</accession>
<sequence length="144" mass="15775">MKKLNLVSILLAGLALTIYSCKKTEVNPQELVQKQIIGKWPLKYTIKTIYTNNVAGNPDTVKYNPIDTLVFSADGKVVKQNKTPISTRTYSIDATGDNITFSGTPAYTQKLSFVRNTSIGLATETTVTSGTTVTKTIIEDQLIK</sequence>
<proteinExistence type="predicted"/>
<evidence type="ECO:0008006" key="3">
    <source>
        <dbReference type="Google" id="ProtNLM"/>
    </source>
</evidence>
<keyword evidence="2" id="KW-1185">Reference proteome</keyword>
<name>A0ABX2DGH3_9SPHI</name>
<gene>
    <name evidence="1" type="ORF">HQN85_10895</name>
</gene>
<reference evidence="1 2" key="1">
    <citation type="submission" date="2020-05" db="EMBL/GenBank/DDBJ databases">
        <title>Description of Pedobacter foliorum sp. nov.</title>
        <authorList>
            <person name="Qi S."/>
            <person name="Carlier A."/>
            <person name="Cnockaert M."/>
            <person name="Vandamme P."/>
        </authorList>
    </citation>
    <scope>NUCLEOTIDE SEQUENCE [LARGE SCALE GENOMIC DNA]</scope>
    <source>
        <strain evidence="1 2">LMG 31300</strain>
    </source>
</reference>
<evidence type="ECO:0000313" key="1">
    <source>
        <dbReference type="EMBL" id="NQX32239.1"/>
    </source>
</evidence>
<dbReference type="Proteomes" id="UP000762110">
    <property type="component" value="Unassembled WGS sequence"/>
</dbReference>
<organism evidence="1 2">
    <name type="scientific">Pedobacter boryungensis</name>
    <dbReference type="NCBI Taxonomy" id="869962"/>
    <lineage>
        <taxon>Bacteria</taxon>
        <taxon>Pseudomonadati</taxon>
        <taxon>Bacteroidota</taxon>
        <taxon>Sphingobacteriia</taxon>
        <taxon>Sphingobacteriales</taxon>
        <taxon>Sphingobacteriaceae</taxon>
        <taxon>Pedobacter</taxon>
    </lineage>
</organism>
<dbReference type="EMBL" id="JABMKV010000002">
    <property type="protein sequence ID" value="NQX32239.1"/>
    <property type="molecule type" value="Genomic_DNA"/>
</dbReference>
<dbReference type="RefSeq" id="WP_173272062.1">
    <property type="nucleotide sequence ID" value="NZ_JABMKV010000002.1"/>
</dbReference>
<evidence type="ECO:0000313" key="2">
    <source>
        <dbReference type="Proteomes" id="UP000762110"/>
    </source>
</evidence>
<comment type="caution">
    <text evidence="1">The sequence shown here is derived from an EMBL/GenBank/DDBJ whole genome shotgun (WGS) entry which is preliminary data.</text>
</comment>
<protein>
    <recommendedName>
        <fullName evidence="3">Lipocalin-like domain-containing protein</fullName>
    </recommendedName>
</protein>
<dbReference type="PROSITE" id="PS51257">
    <property type="entry name" value="PROKAR_LIPOPROTEIN"/>
    <property type="match status" value="1"/>
</dbReference>